<dbReference type="Proteomes" id="UP000094609">
    <property type="component" value="Chromosome"/>
</dbReference>
<keyword evidence="5" id="KW-0547">Nucleotide-binding</keyword>
<dbReference type="SMART" id="SM00387">
    <property type="entry name" value="HATPase_c"/>
    <property type="match status" value="1"/>
</dbReference>
<dbReference type="PRINTS" id="PR00344">
    <property type="entry name" value="BCTRLSENSOR"/>
</dbReference>
<dbReference type="SMART" id="SM00388">
    <property type="entry name" value="HisKA"/>
    <property type="match status" value="1"/>
</dbReference>
<dbReference type="SMART" id="SM00091">
    <property type="entry name" value="PAS"/>
    <property type="match status" value="2"/>
</dbReference>
<dbReference type="GO" id="GO:0005524">
    <property type="term" value="F:ATP binding"/>
    <property type="evidence" value="ECO:0007669"/>
    <property type="project" value="UniProtKB-KW"/>
</dbReference>
<dbReference type="PATRIC" id="fig|1193502.14.peg.2607"/>
<evidence type="ECO:0000256" key="7">
    <source>
        <dbReference type="ARBA" id="ARBA00022840"/>
    </source>
</evidence>
<evidence type="ECO:0000256" key="5">
    <source>
        <dbReference type="ARBA" id="ARBA00022741"/>
    </source>
</evidence>
<keyword evidence="8" id="KW-0902">Two-component regulatory system</keyword>
<keyword evidence="6 11" id="KW-0418">Kinase</keyword>
<sequence length="509" mass="57567">MPSKFLKQFYDSMSEGLYAFDSDGKITHFNPAAQTILGYSEEELLGKIGHFIFHAHHEKKGLLQCSIYKAFLQDKTYAGEEVFLTKDGRWIDVFVRANPLLEEGCKQGYIVFFWPIATPALGESDADLSCAHSLLFQEEGDQKESEAFYEQIFATANLGIALLDQEGRFVALNPAFAKLYGYSEAELIGRHFHLLVPEELRDESELHHNAFLSHRETAHDGEMELVRKGGKRIDVYATEGLLEHIVGGPYKIMTVFDVTEMVESRRLQKAQEAMLVQQHKLAAMGEIIGHIAHQWRQPLNVLNLTTFDLRCKHALGALSDEKFHSAFDTIESLTEQMSSTINDFMDFYKPNKEKKAFKLHEAVRYATNITAIQLRNEGIALSHNIDETVEVYGLANELQQVILNLLSNAKDAFSTKEIEPKQICLVAWRNEEGVHLCVEDNAGGIEESLLERIFEPYFSTKGKMQGSGIGLYICSMIMNESFGGSIRVENITHEERTIGARFIVAFPRP</sequence>
<dbReference type="GO" id="GO:0000155">
    <property type="term" value="F:phosphorelay sensor kinase activity"/>
    <property type="evidence" value="ECO:0007669"/>
    <property type="project" value="InterPro"/>
</dbReference>
<protein>
    <recommendedName>
        <fullName evidence="2">histidine kinase</fullName>
        <ecNumber evidence="2">2.7.13.3</ecNumber>
    </recommendedName>
</protein>
<dbReference type="PROSITE" id="PS50112">
    <property type="entry name" value="PAS"/>
    <property type="match status" value="2"/>
</dbReference>
<keyword evidence="4" id="KW-0808">Transferase</keyword>
<proteinExistence type="predicted"/>
<evidence type="ECO:0000256" key="3">
    <source>
        <dbReference type="ARBA" id="ARBA00022553"/>
    </source>
</evidence>
<feature type="domain" description="PAS" evidence="10">
    <location>
        <begin position="2"/>
        <end position="47"/>
    </location>
</feature>
<dbReference type="Pfam" id="PF00989">
    <property type="entry name" value="PAS"/>
    <property type="match status" value="1"/>
</dbReference>
<dbReference type="SUPFAM" id="SSF55874">
    <property type="entry name" value="ATPase domain of HSP90 chaperone/DNA topoisomerase II/histidine kinase"/>
    <property type="match status" value="1"/>
</dbReference>
<dbReference type="InterPro" id="IPR036097">
    <property type="entry name" value="HisK_dim/P_sf"/>
</dbReference>
<dbReference type="CDD" id="cd00130">
    <property type="entry name" value="PAS"/>
    <property type="match status" value="2"/>
</dbReference>
<organism evidence="11 12">
    <name type="scientific">Sulfurospirillum halorespirans DSM 13726</name>
    <dbReference type="NCBI Taxonomy" id="1193502"/>
    <lineage>
        <taxon>Bacteria</taxon>
        <taxon>Pseudomonadati</taxon>
        <taxon>Campylobacterota</taxon>
        <taxon>Epsilonproteobacteria</taxon>
        <taxon>Campylobacterales</taxon>
        <taxon>Sulfurospirillaceae</taxon>
        <taxon>Sulfurospirillum</taxon>
    </lineage>
</organism>
<accession>A0A1D7TMX8</accession>
<feature type="domain" description="Histidine kinase" evidence="9">
    <location>
        <begin position="290"/>
        <end position="509"/>
    </location>
</feature>
<dbReference type="STRING" id="1193502.SHALO_2574"/>
<dbReference type="RefSeq" id="WP_069478876.1">
    <property type="nucleotide sequence ID" value="NZ_CP017111.1"/>
</dbReference>
<dbReference type="InterPro" id="IPR000014">
    <property type="entry name" value="PAS"/>
</dbReference>
<dbReference type="InterPro" id="IPR005467">
    <property type="entry name" value="His_kinase_dom"/>
</dbReference>
<dbReference type="AlphaFoldDB" id="A0A1D7TMX8"/>
<evidence type="ECO:0000256" key="2">
    <source>
        <dbReference type="ARBA" id="ARBA00012438"/>
    </source>
</evidence>
<keyword evidence="7" id="KW-0067">ATP-binding</keyword>
<dbReference type="InterPro" id="IPR003594">
    <property type="entry name" value="HATPase_dom"/>
</dbReference>
<evidence type="ECO:0000256" key="4">
    <source>
        <dbReference type="ARBA" id="ARBA00022679"/>
    </source>
</evidence>
<name>A0A1D7TMX8_9BACT</name>
<dbReference type="GO" id="GO:0006355">
    <property type="term" value="P:regulation of DNA-templated transcription"/>
    <property type="evidence" value="ECO:0007669"/>
    <property type="project" value="InterPro"/>
</dbReference>
<dbReference type="Gene3D" id="1.10.287.130">
    <property type="match status" value="1"/>
</dbReference>
<dbReference type="Pfam" id="PF13426">
    <property type="entry name" value="PAS_9"/>
    <property type="match status" value="1"/>
</dbReference>
<dbReference type="InterPro" id="IPR004358">
    <property type="entry name" value="Sig_transdc_His_kin-like_C"/>
</dbReference>
<dbReference type="Pfam" id="PF02518">
    <property type="entry name" value="HATPase_c"/>
    <property type="match status" value="1"/>
</dbReference>
<evidence type="ECO:0000256" key="1">
    <source>
        <dbReference type="ARBA" id="ARBA00000085"/>
    </source>
</evidence>
<dbReference type="SUPFAM" id="SSF47384">
    <property type="entry name" value="Homodimeric domain of signal transducing histidine kinase"/>
    <property type="match status" value="1"/>
</dbReference>
<keyword evidence="12" id="KW-1185">Reference proteome</keyword>
<evidence type="ECO:0000313" key="11">
    <source>
        <dbReference type="EMBL" id="AOO66333.1"/>
    </source>
</evidence>
<dbReference type="KEGG" id="shal:SHALO_2574"/>
<dbReference type="Gene3D" id="3.30.565.10">
    <property type="entry name" value="Histidine kinase-like ATPase, C-terminal domain"/>
    <property type="match status" value="1"/>
</dbReference>
<evidence type="ECO:0000313" key="12">
    <source>
        <dbReference type="Proteomes" id="UP000094609"/>
    </source>
</evidence>
<dbReference type="SUPFAM" id="SSF55785">
    <property type="entry name" value="PYP-like sensor domain (PAS domain)"/>
    <property type="match status" value="2"/>
</dbReference>
<feature type="domain" description="PAS" evidence="10">
    <location>
        <begin position="145"/>
        <end position="214"/>
    </location>
</feature>
<dbReference type="EC" id="2.7.13.3" evidence="2"/>
<dbReference type="InterPro" id="IPR003661">
    <property type="entry name" value="HisK_dim/P_dom"/>
</dbReference>
<reference evidence="12" key="1">
    <citation type="submission" date="2016-08" db="EMBL/GenBank/DDBJ databases">
        <title>Complete genome sequence of the organohalide-respiring Epsilonproteobacterium Sulfurospirillum halorespirans.</title>
        <authorList>
            <person name="Goris T."/>
            <person name="Zimmermann J."/>
            <person name="Schenz B."/>
            <person name="Lemos M."/>
            <person name="Hackermueller J."/>
            <person name="Diekert G."/>
        </authorList>
    </citation>
    <scope>NUCLEOTIDE SEQUENCE [LARGE SCALE GENOMIC DNA]</scope>
    <source>
        <strain>DSM 13726</strain>
        <strain evidence="12">PCE-M2</strain>
    </source>
</reference>
<dbReference type="CDD" id="cd00082">
    <property type="entry name" value="HisKA"/>
    <property type="match status" value="1"/>
</dbReference>
<dbReference type="InterPro" id="IPR035965">
    <property type="entry name" value="PAS-like_dom_sf"/>
</dbReference>
<dbReference type="PANTHER" id="PTHR43065:SF10">
    <property type="entry name" value="PEROXIDE STRESS-ACTIVATED HISTIDINE KINASE MAK3"/>
    <property type="match status" value="1"/>
</dbReference>
<gene>
    <name evidence="11" type="ORF">SHALO_2574</name>
</gene>
<comment type="catalytic activity">
    <reaction evidence="1">
        <text>ATP + protein L-histidine = ADP + protein N-phospho-L-histidine.</text>
        <dbReference type="EC" id="2.7.13.3"/>
    </reaction>
</comment>
<dbReference type="Gene3D" id="3.30.450.20">
    <property type="entry name" value="PAS domain"/>
    <property type="match status" value="2"/>
</dbReference>
<evidence type="ECO:0000259" key="9">
    <source>
        <dbReference type="PROSITE" id="PS50109"/>
    </source>
</evidence>
<evidence type="ECO:0000256" key="8">
    <source>
        <dbReference type="ARBA" id="ARBA00023012"/>
    </source>
</evidence>
<keyword evidence="3" id="KW-0597">Phosphoprotein</keyword>
<dbReference type="InterPro" id="IPR013767">
    <property type="entry name" value="PAS_fold"/>
</dbReference>
<dbReference type="NCBIfam" id="TIGR00229">
    <property type="entry name" value="sensory_box"/>
    <property type="match status" value="2"/>
</dbReference>
<dbReference type="InterPro" id="IPR036890">
    <property type="entry name" value="HATPase_C_sf"/>
</dbReference>
<dbReference type="PROSITE" id="PS50109">
    <property type="entry name" value="HIS_KIN"/>
    <property type="match status" value="1"/>
</dbReference>
<dbReference type="PANTHER" id="PTHR43065">
    <property type="entry name" value="SENSOR HISTIDINE KINASE"/>
    <property type="match status" value="1"/>
</dbReference>
<dbReference type="EMBL" id="CP017111">
    <property type="protein sequence ID" value="AOO66333.1"/>
    <property type="molecule type" value="Genomic_DNA"/>
</dbReference>
<evidence type="ECO:0000256" key="6">
    <source>
        <dbReference type="ARBA" id="ARBA00022777"/>
    </source>
</evidence>
<evidence type="ECO:0000259" key="10">
    <source>
        <dbReference type="PROSITE" id="PS50112"/>
    </source>
</evidence>